<dbReference type="PANTHER" id="PTHR10357">
    <property type="entry name" value="ALPHA-AMYLASE FAMILY MEMBER"/>
    <property type="match status" value="1"/>
</dbReference>
<organism evidence="6 7">
    <name type="scientific">Suillus placidus</name>
    <dbReference type="NCBI Taxonomy" id="48579"/>
    <lineage>
        <taxon>Eukaryota</taxon>
        <taxon>Fungi</taxon>
        <taxon>Dikarya</taxon>
        <taxon>Basidiomycota</taxon>
        <taxon>Agaricomycotina</taxon>
        <taxon>Agaricomycetes</taxon>
        <taxon>Agaricomycetidae</taxon>
        <taxon>Boletales</taxon>
        <taxon>Suillineae</taxon>
        <taxon>Suillaceae</taxon>
        <taxon>Suillus</taxon>
    </lineage>
</organism>
<comment type="similarity">
    <text evidence="2">Belongs to the glycosyl hydrolase 13 family.</text>
</comment>
<evidence type="ECO:0000256" key="1">
    <source>
        <dbReference type="ARBA" id="ARBA00001913"/>
    </source>
</evidence>
<dbReference type="AlphaFoldDB" id="A0A9P7CZY9"/>
<comment type="cofactor">
    <cofactor evidence="1">
        <name>Ca(2+)</name>
        <dbReference type="ChEBI" id="CHEBI:29108"/>
    </cofactor>
</comment>
<sequence>MSCLTSLAATADDWRTRSIYVITDRFALADKGNGIAPTVPCDIVAHDYCGGSWRGVIDHLDYIKQMGFDEVWISPVYFNIEATGLKTFTPSIRISALRTI</sequence>
<dbReference type="GO" id="GO:0046872">
    <property type="term" value="F:metal ion binding"/>
    <property type="evidence" value="ECO:0007669"/>
    <property type="project" value="UniProtKB-KW"/>
</dbReference>
<protein>
    <recommendedName>
        <fullName evidence="5">Glycosyl hydrolase family 13 catalytic domain-containing protein</fullName>
    </recommendedName>
</protein>
<comment type="caution">
    <text evidence="6">The sequence shown here is derived from an EMBL/GenBank/DDBJ whole genome shotgun (WGS) entry which is preliminary data.</text>
</comment>
<dbReference type="SUPFAM" id="SSF51445">
    <property type="entry name" value="(Trans)glycosidases"/>
    <property type="match status" value="1"/>
</dbReference>
<evidence type="ECO:0000259" key="5">
    <source>
        <dbReference type="Pfam" id="PF00128"/>
    </source>
</evidence>
<reference evidence="6" key="1">
    <citation type="journal article" date="2020" name="New Phytol.">
        <title>Comparative genomics reveals dynamic genome evolution in host specialist ectomycorrhizal fungi.</title>
        <authorList>
            <person name="Lofgren L.A."/>
            <person name="Nguyen N.H."/>
            <person name="Vilgalys R."/>
            <person name="Ruytinx J."/>
            <person name="Liao H.L."/>
            <person name="Branco S."/>
            <person name="Kuo A."/>
            <person name="LaButti K."/>
            <person name="Lipzen A."/>
            <person name="Andreopoulos W."/>
            <person name="Pangilinan J."/>
            <person name="Riley R."/>
            <person name="Hundley H."/>
            <person name="Na H."/>
            <person name="Barry K."/>
            <person name="Grigoriev I.V."/>
            <person name="Stajich J.E."/>
            <person name="Kennedy P.G."/>
        </authorList>
    </citation>
    <scope>NUCLEOTIDE SEQUENCE</scope>
    <source>
        <strain evidence="6">DOB743</strain>
    </source>
</reference>
<evidence type="ECO:0000256" key="2">
    <source>
        <dbReference type="ARBA" id="ARBA00008061"/>
    </source>
</evidence>
<evidence type="ECO:0000256" key="4">
    <source>
        <dbReference type="ARBA" id="ARBA00022729"/>
    </source>
</evidence>
<dbReference type="Gene3D" id="3.20.20.80">
    <property type="entry name" value="Glycosidases"/>
    <property type="match status" value="1"/>
</dbReference>
<dbReference type="Pfam" id="PF00128">
    <property type="entry name" value="Alpha-amylase"/>
    <property type="match status" value="1"/>
</dbReference>
<evidence type="ECO:0000313" key="7">
    <source>
        <dbReference type="Proteomes" id="UP000714275"/>
    </source>
</evidence>
<dbReference type="EMBL" id="JABBWD010000036">
    <property type="protein sequence ID" value="KAG1775110.1"/>
    <property type="molecule type" value="Genomic_DNA"/>
</dbReference>
<keyword evidence="4" id="KW-0732">Signal</keyword>
<dbReference type="Proteomes" id="UP000714275">
    <property type="component" value="Unassembled WGS sequence"/>
</dbReference>
<gene>
    <name evidence="6" type="ORF">EV702DRAFT_461765</name>
</gene>
<dbReference type="GO" id="GO:0005975">
    <property type="term" value="P:carbohydrate metabolic process"/>
    <property type="evidence" value="ECO:0007669"/>
    <property type="project" value="InterPro"/>
</dbReference>
<keyword evidence="3" id="KW-0479">Metal-binding</keyword>
<keyword evidence="7" id="KW-1185">Reference proteome</keyword>
<dbReference type="InterPro" id="IPR006047">
    <property type="entry name" value="GH13_cat_dom"/>
</dbReference>
<dbReference type="InterPro" id="IPR017853">
    <property type="entry name" value="GH"/>
</dbReference>
<evidence type="ECO:0000313" key="6">
    <source>
        <dbReference type="EMBL" id="KAG1775110.1"/>
    </source>
</evidence>
<dbReference type="PANTHER" id="PTHR10357:SF215">
    <property type="entry name" value="ALPHA-AMYLASE 1"/>
    <property type="match status" value="1"/>
</dbReference>
<evidence type="ECO:0000256" key="3">
    <source>
        <dbReference type="ARBA" id="ARBA00022723"/>
    </source>
</evidence>
<feature type="domain" description="Glycosyl hydrolase family 13 catalytic" evidence="5">
    <location>
        <begin position="21"/>
        <end position="80"/>
    </location>
</feature>
<dbReference type="OrthoDB" id="1740265at2759"/>
<proteinExistence type="inferred from homology"/>
<name>A0A9P7CZY9_9AGAM</name>
<accession>A0A9P7CZY9</accession>